<dbReference type="RefSeq" id="WP_337095413.1">
    <property type="nucleotide sequence ID" value="NZ_JAPYKO010000020.1"/>
</dbReference>
<sequence length="66" mass="7191">MMGFAGDEPHIPWPVKLTMVGDKAALAAQLRRWAEQPALKRILVSHGSVITEDPRGTLRKLATSLG</sequence>
<reference evidence="1 2" key="1">
    <citation type="submission" date="2022-12" db="EMBL/GenBank/DDBJ databases">
        <authorList>
            <person name="Muema E."/>
        </authorList>
    </citation>
    <scope>NUCLEOTIDE SEQUENCE [LARGE SCALE GENOMIC DNA]</scope>
    <source>
        <strain evidence="2">1330</strain>
    </source>
</reference>
<protein>
    <submittedName>
        <fullName evidence="1">Uncharacterized protein</fullName>
    </submittedName>
</protein>
<dbReference type="Proteomes" id="UP001366503">
    <property type="component" value="Unassembled WGS sequence"/>
</dbReference>
<dbReference type="EMBL" id="JAPYKO010000020">
    <property type="protein sequence ID" value="MEI9405204.1"/>
    <property type="molecule type" value="Genomic_DNA"/>
</dbReference>
<accession>A0ABU8KJY3</accession>
<keyword evidence="2" id="KW-1185">Reference proteome</keyword>
<comment type="caution">
    <text evidence="1">The sequence shown here is derived from an EMBL/GenBank/DDBJ whole genome shotgun (WGS) entry which is preliminary data.</text>
</comment>
<gene>
    <name evidence="1" type="ORF">O7A05_24015</name>
</gene>
<evidence type="ECO:0000313" key="2">
    <source>
        <dbReference type="Proteomes" id="UP001366503"/>
    </source>
</evidence>
<proteinExistence type="predicted"/>
<evidence type="ECO:0000313" key="1">
    <source>
        <dbReference type="EMBL" id="MEI9405204.1"/>
    </source>
</evidence>
<name>A0ABU8KJY3_9HYPH</name>
<organism evidence="1 2">
    <name type="scientific">Mesorhizobium argentiipisi</name>
    <dbReference type="NCBI Taxonomy" id="3015175"/>
    <lineage>
        <taxon>Bacteria</taxon>
        <taxon>Pseudomonadati</taxon>
        <taxon>Pseudomonadota</taxon>
        <taxon>Alphaproteobacteria</taxon>
        <taxon>Hyphomicrobiales</taxon>
        <taxon>Phyllobacteriaceae</taxon>
        <taxon>Mesorhizobium</taxon>
    </lineage>
</organism>